<name>A0A0A9B0H2_ARUDO</name>
<sequence length="38" mass="4734">MFWRALWRSRQHRPLNCHPQMLLPLLSRSFEQDWPLVS</sequence>
<reference evidence="1" key="2">
    <citation type="journal article" date="2015" name="Data Brief">
        <title>Shoot transcriptome of the giant reed, Arundo donax.</title>
        <authorList>
            <person name="Barrero R.A."/>
            <person name="Guerrero F.D."/>
            <person name="Moolhuijzen P."/>
            <person name="Goolsby J.A."/>
            <person name="Tidwell J."/>
            <person name="Bellgard S.E."/>
            <person name="Bellgard M.I."/>
        </authorList>
    </citation>
    <scope>NUCLEOTIDE SEQUENCE</scope>
    <source>
        <tissue evidence="1">Shoot tissue taken approximately 20 cm above the soil surface</tissue>
    </source>
</reference>
<organism evidence="1">
    <name type="scientific">Arundo donax</name>
    <name type="common">Giant reed</name>
    <name type="synonym">Donax arundinaceus</name>
    <dbReference type="NCBI Taxonomy" id="35708"/>
    <lineage>
        <taxon>Eukaryota</taxon>
        <taxon>Viridiplantae</taxon>
        <taxon>Streptophyta</taxon>
        <taxon>Embryophyta</taxon>
        <taxon>Tracheophyta</taxon>
        <taxon>Spermatophyta</taxon>
        <taxon>Magnoliopsida</taxon>
        <taxon>Liliopsida</taxon>
        <taxon>Poales</taxon>
        <taxon>Poaceae</taxon>
        <taxon>PACMAD clade</taxon>
        <taxon>Arundinoideae</taxon>
        <taxon>Arundineae</taxon>
        <taxon>Arundo</taxon>
    </lineage>
</organism>
<accession>A0A0A9B0H2</accession>
<reference evidence="1" key="1">
    <citation type="submission" date="2014-09" db="EMBL/GenBank/DDBJ databases">
        <authorList>
            <person name="Magalhaes I.L.F."/>
            <person name="Oliveira U."/>
            <person name="Santos F.R."/>
            <person name="Vidigal T.H.D.A."/>
            <person name="Brescovit A.D."/>
            <person name="Santos A.J."/>
        </authorList>
    </citation>
    <scope>NUCLEOTIDE SEQUENCE</scope>
    <source>
        <tissue evidence="1">Shoot tissue taken approximately 20 cm above the soil surface</tissue>
    </source>
</reference>
<protein>
    <submittedName>
        <fullName evidence="1">Uncharacterized protein</fullName>
    </submittedName>
</protein>
<evidence type="ECO:0000313" key="1">
    <source>
        <dbReference type="EMBL" id="JAD54645.1"/>
    </source>
</evidence>
<proteinExistence type="predicted"/>
<dbReference type="AlphaFoldDB" id="A0A0A9B0H2"/>
<dbReference type="EMBL" id="GBRH01243250">
    <property type="protein sequence ID" value="JAD54645.1"/>
    <property type="molecule type" value="Transcribed_RNA"/>
</dbReference>